<organism evidence="1 2">
    <name type="scientific">Blautia obeum</name>
    <dbReference type="NCBI Taxonomy" id="40520"/>
    <lineage>
        <taxon>Bacteria</taxon>
        <taxon>Bacillati</taxon>
        <taxon>Bacillota</taxon>
        <taxon>Clostridia</taxon>
        <taxon>Lachnospirales</taxon>
        <taxon>Lachnospiraceae</taxon>
        <taxon>Blautia</taxon>
    </lineage>
</organism>
<evidence type="ECO:0000313" key="1">
    <source>
        <dbReference type="EMBL" id="RCH44581.1"/>
    </source>
</evidence>
<protein>
    <recommendedName>
        <fullName evidence="3">Rpn family recombination-promoting nuclease/putative transposase</fullName>
    </recommendedName>
</protein>
<sequence>MANAKHEDAVMKMGVDYFRDTILKSLGIDYDFVEVGPTELVELTIHSMYMDFIFLTKQGFYIHIEFQTTDKGEEDLRRFLAYDAVYSHKTGKNVITYVIYSGGIRSVKAELNMGLFTYRIQPVYLKEKNADEVFVRMKEKQLHGEELTKEDYAILSLTPLMSGSMQMKDKIREAIILAKRNTDLTAEKTTAMLYTLADKFLDNADLDEIKEVVAMTRIGQMLLDEGMERGMERGIERGMERGFQLTKYLMDKGRMDDLKRAMEDEDYRKKLLEELDLQNNSR</sequence>
<evidence type="ECO:0008006" key="3">
    <source>
        <dbReference type="Google" id="ProtNLM"/>
    </source>
</evidence>
<dbReference type="EMBL" id="PSQG01000007">
    <property type="protein sequence ID" value="RCH44581.1"/>
    <property type="molecule type" value="Genomic_DNA"/>
</dbReference>
<comment type="caution">
    <text evidence="1">The sequence shown here is derived from an EMBL/GenBank/DDBJ whole genome shotgun (WGS) entry which is preliminary data.</text>
</comment>
<dbReference type="RefSeq" id="WP_114001959.1">
    <property type="nucleotide sequence ID" value="NZ_PSQG01000007.1"/>
</dbReference>
<gene>
    <name evidence="1" type="ORF">C4886_06085</name>
</gene>
<dbReference type="Proteomes" id="UP000253208">
    <property type="component" value="Unassembled WGS sequence"/>
</dbReference>
<dbReference type="AlphaFoldDB" id="A0A367G3M8"/>
<proteinExistence type="predicted"/>
<accession>A0A367G3M8</accession>
<reference evidence="1 2" key="1">
    <citation type="submission" date="2018-02" db="EMBL/GenBank/DDBJ databases">
        <title>Complete genome sequencing of Faecalibacterium prausnitzii strains isolated from the human gut.</title>
        <authorList>
            <person name="Fitzgerald B.C."/>
            <person name="Shkoporov A.N."/>
            <person name="Ross P.R."/>
            <person name="Hill C."/>
        </authorList>
    </citation>
    <scope>NUCLEOTIDE SEQUENCE [LARGE SCALE GENOMIC DNA]</scope>
    <source>
        <strain evidence="1 2">APC942/31-1</strain>
    </source>
</reference>
<evidence type="ECO:0000313" key="2">
    <source>
        <dbReference type="Proteomes" id="UP000253208"/>
    </source>
</evidence>
<name>A0A367G3M8_9FIRM</name>